<evidence type="ECO:0000313" key="8">
    <source>
        <dbReference type="Proteomes" id="UP000823772"/>
    </source>
</evidence>
<gene>
    <name evidence="7" type="ORF">IAC87_06350</name>
</gene>
<comment type="caution">
    <text evidence="7">The sequence shown here is derived from an EMBL/GenBank/DDBJ whole genome shotgun (WGS) entry which is preliminary data.</text>
</comment>
<evidence type="ECO:0000256" key="6">
    <source>
        <dbReference type="ARBA" id="ARBA00023315"/>
    </source>
</evidence>
<organism evidence="7 8">
    <name type="scientific">Candidatus Merdivivens faecigallinarum</name>
    <dbReference type="NCBI Taxonomy" id="2840871"/>
    <lineage>
        <taxon>Bacteria</taxon>
        <taxon>Pseudomonadati</taxon>
        <taxon>Bacteroidota</taxon>
        <taxon>Bacteroidia</taxon>
        <taxon>Bacteroidales</taxon>
        <taxon>Muribaculaceae</taxon>
        <taxon>Muribaculaceae incertae sedis</taxon>
        <taxon>Candidatus Merdivivens</taxon>
    </lineage>
</organism>
<dbReference type="Pfam" id="PF03279">
    <property type="entry name" value="Lip_A_acyltrans"/>
    <property type="match status" value="1"/>
</dbReference>
<evidence type="ECO:0000256" key="1">
    <source>
        <dbReference type="ARBA" id="ARBA00004533"/>
    </source>
</evidence>
<evidence type="ECO:0000313" key="7">
    <source>
        <dbReference type="EMBL" id="MBO8482148.1"/>
    </source>
</evidence>
<dbReference type="PANTHER" id="PTHR30606">
    <property type="entry name" value="LIPID A BIOSYNTHESIS LAUROYL ACYLTRANSFERASE"/>
    <property type="match status" value="1"/>
</dbReference>
<protein>
    <recommendedName>
        <fullName evidence="9">Lipid A biosynthesis lauroyl acyltransferase</fullName>
    </recommendedName>
</protein>
<dbReference type="GO" id="GO:0009247">
    <property type="term" value="P:glycolipid biosynthetic process"/>
    <property type="evidence" value="ECO:0007669"/>
    <property type="project" value="UniProtKB-ARBA"/>
</dbReference>
<comment type="subcellular location">
    <subcellularLocation>
        <location evidence="1">Cell inner membrane</location>
    </subcellularLocation>
</comment>
<feature type="non-terminal residue" evidence="7">
    <location>
        <position position="306"/>
    </location>
</feature>
<evidence type="ECO:0008006" key="9">
    <source>
        <dbReference type="Google" id="ProtNLM"/>
    </source>
</evidence>
<evidence type="ECO:0000256" key="4">
    <source>
        <dbReference type="ARBA" id="ARBA00022679"/>
    </source>
</evidence>
<keyword evidence="5" id="KW-0472">Membrane</keyword>
<dbReference type="AlphaFoldDB" id="A0A9D9NQW0"/>
<dbReference type="GO" id="GO:0005886">
    <property type="term" value="C:plasma membrane"/>
    <property type="evidence" value="ECO:0007669"/>
    <property type="project" value="UniProtKB-SubCell"/>
</dbReference>
<sequence>MLFSLMHGLSFLPLGVHYFFARGVSWLIGNVIGYRRAVLEANLKAAMPSLGEKGRAAVIREYYRNIADLIAEFVWCIGKDGNTLERKGFVRLEQAGILEGLHKKGHGVMCLCSHSGNWEMLPAAVDLYVSQGEFRKSDFATTYKRLVNDFWEAVTIKARTYGKCSPSQFIDSRSVLRYMIKHRDEGKIYHFLVDQYPYGTGTPYYIGEFLGLPTDVIMGAANLAERFSMPVVYLHNIRESRGKYVLRPEKICDDASEMGAEALMKRYFAILEKDVRENPSNWLWSHKRWKNIEGLYPPVKKKKKKK</sequence>
<keyword evidence="6" id="KW-0012">Acyltransferase</keyword>
<dbReference type="EMBL" id="JADILY010000136">
    <property type="protein sequence ID" value="MBO8482148.1"/>
    <property type="molecule type" value="Genomic_DNA"/>
</dbReference>
<reference evidence="7" key="2">
    <citation type="journal article" date="2021" name="PeerJ">
        <title>Extensive microbial diversity within the chicken gut microbiome revealed by metagenomics and culture.</title>
        <authorList>
            <person name="Gilroy R."/>
            <person name="Ravi A."/>
            <person name="Getino M."/>
            <person name="Pursley I."/>
            <person name="Horton D.L."/>
            <person name="Alikhan N.F."/>
            <person name="Baker D."/>
            <person name="Gharbi K."/>
            <person name="Hall N."/>
            <person name="Watson M."/>
            <person name="Adriaenssens E.M."/>
            <person name="Foster-Nyarko E."/>
            <person name="Jarju S."/>
            <person name="Secka A."/>
            <person name="Antonio M."/>
            <person name="Oren A."/>
            <person name="Chaudhuri R.R."/>
            <person name="La Ragione R."/>
            <person name="Hildebrand F."/>
            <person name="Pallen M.J."/>
        </authorList>
    </citation>
    <scope>NUCLEOTIDE SEQUENCE</scope>
    <source>
        <strain evidence="7">B3-2255</strain>
    </source>
</reference>
<dbReference type="InterPro" id="IPR004960">
    <property type="entry name" value="LipA_acyltrans"/>
</dbReference>
<keyword evidence="3" id="KW-0997">Cell inner membrane</keyword>
<evidence type="ECO:0000256" key="3">
    <source>
        <dbReference type="ARBA" id="ARBA00022519"/>
    </source>
</evidence>
<keyword evidence="4" id="KW-0808">Transferase</keyword>
<dbReference type="Proteomes" id="UP000823772">
    <property type="component" value="Unassembled WGS sequence"/>
</dbReference>
<keyword evidence="2" id="KW-1003">Cell membrane</keyword>
<dbReference type="CDD" id="cd07984">
    <property type="entry name" value="LPLAT_LABLAT-like"/>
    <property type="match status" value="1"/>
</dbReference>
<dbReference type="PANTHER" id="PTHR30606:SF10">
    <property type="entry name" value="PHOSPHATIDYLINOSITOL MANNOSIDE ACYLTRANSFERASE"/>
    <property type="match status" value="1"/>
</dbReference>
<name>A0A9D9NQW0_9BACT</name>
<accession>A0A9D9NQW0</accession>
<evidence type="ECO:0000256" key="5">
    <source>
        <dbReference type="ARBA" id="ARBA00023136"/>
    </source>
</evidence>
<dbReference type="GO" id="GO:0016746">
    <property type="term" value="F:acyltransferase activity"/>
    <property type="evidence" value="ECO:0007669"/>
    <property type="project" value="UniProtKB-KW"/>
</dbReference>
<evidence type="ECO:0000256" key="2">
    <source>
        <dbReference type="ARBA" id="ARBA00022475"/>
    </source>
</evidence>
<reference evidence="7" key="1">
    <citation type="submission" date="2020-10" db="EMBL/GenBank/DDBJ databases">
        <authorList>
            <person name="Gilroy R."/>
        </authorList>
    </citation>
    <scope>NUCLEOTIDE SEQUENCE</scope>
    <source>
        <strain evidence="7">B3-2255</strain>
    </source>
</reference>
<proteinExistence type="predicted"/>